<sequence>MGRLSVVFLFVVFSNRKANISFNMMQHFEYQKCSFKKKKINVWADIFGDDIVGPIFIEENLTGELYVNVSENVIDPLITLSLENQVNEGKMVLDEQNLHFQ</sequence>
<evidence type="ECO:0000313" key="1">
    <source>
        <dbReference type="EMBL" id="KAJ4444648.1"/>
    </source>
</evidence>
<name>A0ABQ8TFB8_PERAM</name>
<organism evidence="1 2">
    <name type="scientific">Periplaneta americana</name>
    <name type="common">American cockroach</name>
    <name type="synonym">Blatta americana</name>
    <dbReference type="NCBI Taxonomy" id="6978"/>
    <lineage>
        <taxon>Eukaryota</taxon>
        <taxon>Metazoa</taxon>
        <taxon>Ecdysozoa</taxon>
        <taxon>Arthropoda</taxon>
        <taxon>Hexapoda</taxon>
        <taxon>Insecta</taxon>
        <taxon>Pterygota</taxon>
        <taxon>Neoptera</taxon>
        <taxon>Polyneoptera</taxon>
        <taxon>Dictyoptera</taxon>
        <taxon>Blattodea</taxon>
        <taxon>Blattoidea</taxon>
        <taxon>Blattidae</taxon>
        <taxon>Blattinae</taxon>
        <taxon>Periplaneta</taxon>
    </lineage>
</organism>
<keyword evidence="2" id="KW-1185">Reference proteome</keyword>
<accession>A0ABQ8TFB8</accession>
<protein>
    <submittedName>
        <fullName evidence="1">Uncharacterized protein</fullName>
    </submittedName>
</protein>
<comment type="caution">
    <text evidence="1">The sequence shown here is derived from an EMBL/GenBank/DDBJ whole genome shotgun (WGS) entry which is preliminary data.</text>
</comment>
<proteinExistence type="predicted"/>
<dbReference type="EMBL" id="JAJSOF020000011">
    <property type="protein sequence ID" value="KAJ4444648.1"/>
    <property type="molecule type" value="Genomic_DNA"/>
</dbReference>
<evidence type="ECO:0000313" key="2">
    <source>
        <dbReference type="Proteomes" id="UP001148838"/>
    </source>
</evidence>
<dbReference type="Proteomes" id="UP001148838">
    <property type="component" value="Unassembled WGS sequence"/>
</dbReference>
<gene>
    <name evidence="1" type="ORF">ANN_06444</name>
</gene>
<reference evidence="1 2" key="1">
    <citation type="journal article" date="2022" name="Allergy">
        <title>Genome assembly and annotation of Periplaneta americana reveal a comprehensive cockroach allergen profile.</title>
        <authorList>
            <person name="Wang L."/>
            <person name="Xiong Q."/>
            <person name="Saelim N."/>
            <person name="Wang L."/>
            <person name="Nong W."/>
            <person name="Wan A.T."/>
            <person name="Shi M."/>
            <person name="Liu X."/>
            <person name="Cao Q."/>
            <person name="Hui J.H.L."/>
            <person name="Sookrung N."/>
            <person name="Leung T.F."/>
            <person name="Tungtrongchitr A."/>
            <person name="Tsui S.K.W."/>
        </authorList>
    </citation>
    <scope>NUCLEOTIDE SEQUENCE [LARGE SCALE GENOMIC DNA]</scope>
    <source>
        <strain evidence="1">PWHHKU_190912</strain>
    </source>
</reference>